<reference evidence="3" key="2">
    <citation type="submission" date="2019-10" db="EMBL/GenBank/DDBJ databases">
        <authorList>
            <consortium name="NCBI Genome Project"/>
        </authorList>
    </citation>
    <scope>NUCLEOTIDE SEQUENCE</scope>
    <source>
        <strain evidence="3">NI907</strain>
    </source>
</reference>
<evidence type="ECO:0000313" key="3">
    <source>
        <dbReference type="RefSeq" id="XP_030976292.1"/>
    </source>
</evidence>
<feature type="region of interest" description="Disordered" evidence="1">
    <location>
        <begin position="1"/>
        <end position="46"/>
    </location>
</feature>
<sequence length="151" mass="17175">MTRHGPMPVHDRVNKTGRRIRADKSLSSKDRDPPAKARGNEADRTKAKILRESMQYLLKSNCRHSLLALLALGGEPYKLNKSTKRKKVGQIQVSNLKHTFQDPIRLGSKSRIGSLKRWTMLVPTLTSKKRAWIYGSTNCGFQKNERCMTPC</sequence>
<proteinExistence type="predicted"/>
<evidence type="ECO:0000313" key="2">
    <source>
        <dbReference type="Proteomes" id="UP000515153"/>
    </source>
</evidence>
<feature type="compositionally biased region" description="Basic and acidic residues" evidence="1">
    <location>
        <begin position="9"/>
        <end position="46"/>
    </location>
</feature>
<evidence type="ECO:0000256" key="1">
    <source>
        <dbReference type="SAM" id="MobiDB-lite"/>
    </source>
</evidence>
<keyword evidence="2" id="KW-1185">Reference proteome</keyword>
<protein>
    <submittedName>
        <fullName evidence="3">Uncharacterized protein</fullName>
    </submittedName>
</protein>
<gene>
    <name evidence="3" type="ORF">PgNI_12290</name>
</gene>
<dbReference type="RefSeq" id="XP_030976292.1">
    <property type="nucleotide sequence ID" value="XM_031132243.1"/>
</dbReference>
<dbReference type="GeneID" id="41967148"/>
<organism evidence="2 3">
    <name type="scientific">Pyricularia grisea</name>
    <name type="common">Crabgrass-specific blast fungus</name>
    <name type="synonym">Magnaporthe grisea</name>
    <dbReference type="NCBI Taxonomy" id="148305"/>
    <lineage>
        <taxon>Eukaryota</taxon>
        <taxon>Fungi</taxon>
        <taxon>Dikarya</taxon>
        <taxon>Ascomycota</taxon>
        <taxon>Pezizomycotina</taxon>
        <taxon>Sordariomycetes</taxon>
        <taxon>Sordariomycetidae</taxon>
        <taxon>Magnaporthales</taxon>
        <taxon>Pyriculariaceae</taxon>
        <taxon>Pyricularia</taxon>
    </lineage>
</organism>
<dbReference type="KEGG" id="pgri:PgNI_12290"/>
<dbReference type="AlphaFoldDB" id="A0A6P8AN24"/>
<reference evidence="3" key="1">
    <citation type="journal article" date="2019" name="Mol. Biol. Evol.">
        <title>Blast fungal genomes show frequent chromosomal changes, gene gains and losses, and effector gene turnover.</title>
        <authorList>
            <person name="Gomez Luciano L.B."/>
            <person name="Jason Tsai I."/>
            <person name="Chuma I."/>
            <person name="Tosa Y."/>
            <person name="Chen Y.H."/>
            <person name="Li J.Y."/>
            <person name="Li M.Y."/>
            <person name="Jade Lu M.Y."/>
            <person name="Nakayashiki H."/>
            <person name="Li W.H."/>
        </authorList>
    </citation>
    <scope>NUCLEOTIDE SEQUENCE</scope>
    <source>
        <strain evidence="3">NI907</strain>
    </source>
</reference>
<name>A0A6P8AN24_PYRGI</name>
<accession>A0A6P8AN24</accession>
<dbReference type="Proteomes" id="UP000515153">
    <property type="component" value="Unplaced"/>
</dbReference>
<reference evidence="3" key="3">
    <citation type="submission" date="2025-08" db="UniProtKB">
        <authorList>
            <consortium name="RefSeq"/>
        </authorList>
    </citation>
    <scope>IDENTIFICATION</scope>
    <source>
        <strain evidence="3">NI907</strain>
    </source>
</reference>